<dbReference type="InterPro" id="IPR058922">
    <property type="entry name" value="WHD_DRP"/>
</dbReference>
<feature type="domain" description="Disease resistance N-terminal" evidence="10">
    <location>
        <begin position="10"/>
        <end position="93"/>
    </location>
</feature>
<keyword evidence="4" id="KW-0547">Nucleotide-binding</keyword>
<protein>
    <submittedName>
        <fullName evidence="13">Uncharacterized protein</fullName>
    </submittedName>
</protein>
<evidence type="ECO:0000259" key="9">
    <source>
        <dbReference type="Pfam" id="PF00931"/>
    </source>
</evidence>
<dbReference type="Gene3D" id="3.80.10.10">
    <property type="entry name" value="Ribonuclease Inhibitor"/>
    <property type="match status" value="2"/>
</dbReference>
<dbReference type="Gene3D" id="1.10.10.10">
    <property type="entry name" value="Winged helix-like DNA-binding domain superfamily/Winged helix DNA-binding domain"/>
    <property type="match status" value="1"/>
</dbReference>
<dbReference type="PANTHER" id="PTHR36766">
    <property type="entry name" value="PLANT BROAD-SPECTRUM MILDEW RESISTANCE PROTEIN RPW8"/>
    <property type="match status" value="1"/>
</dbReference>
<dbReference type="PANTHER" id="PTHR36766:SF36">
    <property type="entry name" value="AAA+ ATPASE DOMAIN-CONTAINING PROTEIN"/>
    <property type="match status" value="1"/>
</dbReference>
<dbReference type="Gene3D" id="1.20.5.4130">
    <property type="match status" value="1"/>
</dbReference>
<dbReference type="Pfam" id="PF23598">
    <property type="entry name" value="LRR_14"/>
    <property type="match status" value="1"/>
</dbReference>
<feature type="region of interest" description="Disordered" evidence="8">
    <location>
        <begin position="149"/>
        <end position="170"/>
    </location>
</feature>
<keyword evidence="14" id="KW-1185">Reference proteome</keyword>
<evidence type="ECO:0000313" key="13">
    <source>
        <dbReference type="EMBL" id="CAL4989375.1"/>
    </source>
</evidence>
<dbReference type="Pfam" id="PF00931">
    <property type="entry name" value="NB-ARC"/>
    <property type="match status" value="1"/>
</dbReference>
<evidence type="ECO:0000259" key="12">
    <source>
        <dbReference type="Pfam" id="PF23598"/>
    </source>
</evidence>
<comment type="similarity">
    <text evidence="1">Belongs to the disease resistance NB-LRR family.</text>
</comment>
<evidence type="ECO:0000256" key="4">
    <source>
        <dbReference type="ARBA" id="ARBA00022741"/>
    </source>
</evidence>
<dbReference type="PRINTS" id="PR00364">
    <property type="entry name" value="DISEASERSIST"/>
</dbReference>
<dbReference type="InterPro" id="IPR032675">
    <property type="entry name" value="LRR_dom_sf"/>
</dbReference>
<dbReference type="EMBL" id="OZ075133">
    <property type="protein sequence ID" value="CAL4989375.1"/>
    <property type="molecule type" value="Genomic_DNA"/>
</dbReference>
<name>A0ABC9B0C1_9POAL</name>
<gene>
    <name evidence="13" type="ORF">URODEC1_LOCUS59689</name>
</gene>
<dbReference type="Proteomes" id="UP001497457">
    <property type="component" value="Chromosome 23rd"/>
</dbReference>
<proteinExistence type="inferred from homology"/>
<keyword evidence="5" id="KW-0611">Plant defense</keyword>
<dbReference type="Pfam" id="PF18052">
    <property type="entry name" value="Rx_N"/>
    <property type="match status" value="1"/>
</dbReference>
<evidence type="ECO:0000256" key="8">
    <source>
        <dbReference type="SAM" id="MobiDB-lite"/>
    </source>
</evidence>
<dbReference type="Pfam" id="PF23559">
    <property type="entry name" value="WHD_DRP"/>
    <property type="match status" value="1"/>
</dbReference>
<dbReference type="Gene3D" id="1.10.8.430">
    <property type="entry name" value="Helical domain of apoptotic protease-activating factors"/>
    <property type="match status" value="1"/>
</dbReference>
<evidence type="ECO:0000256" key="2">
    <source>
        <dbReference type="ARBA" id="ARBA00022614"/>
    </source>
</evidence>
<feature type="domain" description="Disease resistance R13L4/SHOC-2-like LRR" evidence="12">
    <location>
        <begin position="576"/>
        <end position="938"/>
    </location>
</feature>
<evidence type="ECO:0000313" key="14">
    <source>
        <dbReference type="Proteomes" id="UP001497457"/>
    </source>
</evidence>
<feature type="domain" description="Disease resistance protein winged helix" evidence="11">
    <location>
        <begin position="441"/>
        <end position="504"/>
    </location>
</feature>
<dbReference type="Gene3D" id="3.40.50.300">
    <property type="entry name" value="P-loop containing nucleotide triphosphate hydrolases"/>
    <property type="match status" value="1"/>
</dbReference>
<evidence type="ECO:0000256" key="5">
    <source>
        <dbReference type="ARBA" id="ARBA00022821"/>
    </source>
</evidence>
<dbReference type="GO" id="GO:0051707">
    <property type="term" value="P:response to other organism"/>
    <property type="evidence" value="ECO:0007669"/>
    <property type="project" value="UniProtKB-ARBA"/>
</dbReference>
<evidence type="ECO:0000256" key="7">
    <source>
        <dbReference type="ARBA" id="ARBA00023054"/>
    </source>
</evidence>
<organism evidence="13 14">
    <name type="scientific">Urochloa decumbens</name>
    <dbReference type="NCBI Taxonomy" id="240449"/>
    <lineage>
        <taxon>Eukaryota</taxon>
        <taxon>Viridiplantae</taxon>
        <taxon>Streptophyta</taxon>
        <taxon>Embryophyta</taxon>
        <taxon>Tracheophyta</taxon>
        <taxon>Spermatophyta</taxon>
        <taxon>Magnoliopsida</taxon>
        <taxon>Liliopsida</taxon>
        <taxon>Poales</taxon>
        <taxon>Poaceae</taxon>
        <taxon>PACMAD clade</taxon>
        <taxon>Panicoideae</taxon>
        <taxon>Panicodae</taxon>
        <taxon>Paniceae</taxon>
        <taxon>Melinidinae</taxon>
        <taxon>Urochloa</taxon>
    </lineage>
</organism>
<evidence type="ECO:0000256" key="6">
    <source>
        <dbReference type="ARBA" id="ARBA00022840"/>
    </source>
</evidence>
<evidence type="ECO:0000256" key="1">
    <source>
        <dbReference type="ARBA" id="ARBA00008894"/>
    </source>
</evidence>
<dbReference type="InterPro" id="IPR038005">
    <property type="entry name" value="RX-like_CC"/>
</dbReference>
<dbReference type="CDD" id="cd14798">
    <property type="entry name" value="RX-CC_like"/>
    <property type="match status" value="1"/>
</dbReference>
<keyword evidence="6" id="KW-0067">ATP-binding</keyword>
<dbReference type="SUPFAM" id="SSF52540">
    <property type="entry name" value="P-loop containing nucleoside triphosphate hydrolases"/>
    <property type="match status" value="1"/>
</dbReference>
<dbReference type="InterPro" id="IPR042197">
    <property type="entry name" value="Apaf_helical"/>
</dbReference>
<dbReference type="AlphaFoldDB" id="A0ABC9B0C1"/>
<keyword evidence="3" id="KW-0677">Repeat</keyword>
<evidence type="ECO:0000259" key="11">
    <source>
        <dbReference type="Pfam" id="PF23559"/>
    </source>
</evidence>
<feature type="domain" description="NB-ARC" evidence="9">
    <location>
        <begin position="194"/>
        <end position="353"/>
    </location>
</feature>
<dbReference type="InterPro" id="IPR055414">
    <property type="entry name" value="LRR_R13L4/SHOC2-like"/>
</dbReference>
<evidence type="ECO:0000256" key="3">
    <source>
        <dbReference type="ARBA" id="ARBA00022737"/>
    </source>
</evidence>
<dbReference type="InterPro" id="IPR027417">
    <property type="entry name" value="P-loop_NTPase"/>
</dbReference>
<evidence type="ECO:0000259" key="10">
    <source>
        <dbReference type="Pfam" id="PF18052"/>
    </source>
</evidence>
<keyword evidence="2" id="KW-0433">Leucine-rich repeat</keyword>
<dbReference type="InterPro" id="IPR041118">
    <property type="entry name" value="Rx_N"/>
</dbReference>
<accession>A0ABC9B0C1</accession>
<dbReference type="SUPFAM" id="SSF52058">
    <property type="entry name" value="L domain-like"/>
    <property type="match status" value="1"/>
</dbReference>
<dbReference type="InterPro" id="IPR002182">
    <property type="entry name" value="NB-ARC"/>
</dbReference>
<keyword evidence="7" id="KW-0175">Coiled coil</keyword>
<reference evidence="13" key="1">
    <citation type="submission" date="2024-10" db="EMBL/GenBank/DDBJ databases">
        <authorList>
            <person name="Ryan C."/>
        </authorList>
    </citation>
    <scope>NUCLEOTIDE SEQUENCE [LARGE SCALE GENOMIC DNA]</scope>
</reference>
<sequence>MAVVLDALASYVLDMLTKMGRDEVQMLFGVSGEIKKMGTKLNDLKNFLADADRRNITDQSVQAWVGELRDAMYEATNILDICQLKAMERGQSHDAGCLIPLLFCMQNPLHAHKIGSRIKNLNQRLDEIKKRSLEFGFINLNLYEDQSRRVASSRPASRETSGELDESSLVGEKIEEDTRNLVEMLTAEDPTKNENNKIMVFAIVGVGGIGKTTLAQKIYNHDIIQQEFPKRIWLSVNKDFSQTELLRRALIEAGGDHQSTGNVRTALEKALKNALNGQKTLIVMDDVWDPQAWEGVLKIPINAAVSWGCRVLVTTRHDAVARGLMAKKPYHRVNKLAAEDAWLLLKKQVIGNENDESQIEQLKDIGMEIIAKCDCLPLAVKVIGGLLRHKKTKRRDWENVLNDWIRSVSQMHPEINYAVYLSYEDLDPCLKPCFLHYSLLPHNKVFFANQIVGMWISEGFILERSRDLEEVGKEYYDELIQRNLIEPNLNYVDQAVCNMHDIVKLFAQFVARNEALVAQNREIGISGRFNSQKFIRLSLLETGGPESCQLDWCSLQAQPSLRTLISVGHIKIIPGDSLLGFSNLRTLHVEDANFDTLAESLNQLKHLRYLSIARTNTSRLPETIGEMKFLQYISLLGCKNLLKLPASISKLQQLRYLSLTETSIKYIQRGFSGLTSLRKLQGFPADMNGDWCSLEELGPLSHLMELRIGGLENVSPSFATKARLAEKVRLSSLRLKCTSRLGDDGRLVKEEEGISRKVVQQQIEEVFDELAPPPSLENLQMEGYFGQRLPRWMTSTTIVPLWSLRILIMRDLAGCMELSNGLCQLPYLEILKIIRAPAIKRVGSEFLQPNHHSHNHSQVGALFPRLSELVFSGLVEWEEWEWEQQVKAMPILEKLHLHMCKLRHVPPCLAFHASALKKLYIYDVQNLSSLENFISVVDLDVRRNTDLKRISNLPKLQKLIIVKCPKLKLLEGMPALQRLTLLDCDIQTVPRYLQDVNPRHLLLHCSLSLLTCIAAGKSGPEWNKFSHIQQVEAYANDQGIPGKLRSVLYTRNPFLFETNISRAAIARARTKRTWFPYKKTCPVGEEWPVGPDASRDKHLPLCLRFRCNAYRHLVDWLWQACLHCSEARDIASSSEQWTEAAGYQAGWYYQTTYGRLQQQKEMSRV</sequence>
<dbReference type="GO" id="GO:0006952">
    <property type="term" value="P:defense response"/>
    <property type="evidence" value="ECO:0007669"/>
    <property type="project" value="UniProtKB-KW"/>
</dbReference>
<dbReference type="InterPro" id="IPR036388">
    <property type="entry name" value="WH-like_DNA-bd_sf"/>
</dbReference>
<dbReference type="GO" id="GO:0005524">
    <property type="term" value="F:ATP binding"/>
    <property type="evidence" value="ECO:0007669"/>
    <property type="project" value="UniProtKB-KW"/>
</dbReference>